<comment type="subcellular location">
    <subcellularLocation>
        <location evidence="1">Cell envelope</location>
    </subcellularLocation>
</comment>
<sequence>MLLSGLLFGCSSPSSGGKDDPVLPAPNSPQIISADGQLSIIWDAVTGAVSYDVYLNDENTLSGAVELTTTQTEIIFDGLDNDTVYYVWLDYNTAGASSSISSPATGTPSTAVAPPATPVISFVKAFDSAFLVRWGSVPGATSYQVSINDSNTLTGATVKNTKLFQLIFNGLSNGTTYYIWISAVNTAGASTQSNPVTVIPVAGTISVPDAPSDLAITVQDDTNPEVISLNLTWTNNATNATLLKLYNSRIFIKRLEPTETSVQVYQSRGQKMAYYIVALNSAGESLHETARVYTSPWYVNFNSAGGSAVPSQNVLPGKKITKPADPALSPQTFLAWYKDNSYSTLWNFDTNTVTSNTTLYARWSSDSSWFNTAPSGGDLVITGLSTAWENSTNTGKNNIVIPASIGGNTVIRIEDYAFDNRTTLLSINIPTTITAIGNYAFANCTALTSLNCFSATPPAVGSNMFSNNTPKLRIYVPSQSVPQYKTSWAAYASIIVSQ</sequence>
<dbReference type="Pfam" id="PF09479">
    <property type="entry name" value="Flg_new"/>
    <property type="match status" value="1"/>
</dbReference>
<dbReference type="SUPFAM" id="SSF49265">
    <property type="entry name" value="Fibronectin type III"/>
    <property type="match status" value="1"/>
</dbReference>
<evidence type="ECO:0000313" key="3">
    <source>
        <dbReference type="EMBL" id="QQO08663.1"/>
    </source>
</evidence>
<dbReference type="InterPro" id="IPR013783">
    <property type="entry name" value="Ig-like_fold"/>
</dbReference>
<dbReference type="InterPro" id="IPR026906">
    <property type="entry name" value="LRR_5"/>
</dbReference>
<dbReference type="InterPro" id="IPR003961">
    <property type="entry name" value="FN3_dom"/>
</dbReference>
<dbReference type="Gene3D" id="2.60.40.4270">
    <property type="entry name" value="Listeria-Bacteroides repeat domain"/>
    <property type="match status" value="1"/>
</dbReference>
<dbReference type="RefSeq" id="WP_215625969.1">
    <property type="nucleotide sequence ID" value="NZ_CP067089.2"/>
</dbReference>
<dbReference type="InterPro" id="IPR042229">
    <property type="entry name" value="Listeria/Bacterioides_rpt_sf"/>
</dbReference>
<dbReference type="EMBL" id="CP067089">
    <property type="protein sequence ID" value="QQO08663.1"/>
    <property type="molecule type" value="Genomic_DNA"/>
</dbReference>
<dbReference type="SMART" id="SM00060">
    <property type="entry name" value="FN3"/>
    <property type="match status" value="2"/>
</dbReference>
<proteinExistence type="predicted"/>
<keyword evidence="4" id="KW-1185">Reference proteome</keyword>
<dbReference type="Proteomes" id="UP000595917">
    <property type="component" value="Chromosome"/>
</dbReference>
<dbReference type="Gene3D" id="3.40.50.12480">
    <property type="match status" value="1"/>
</dbReference>
<dbReference type="GO" id="GO:0030313">
    <property type="term" value="C:cell envelope"/>
    <property type="evidence" value="ECO:0007669"/>
    <property type="project" value="UniProtKB-SubCell"/>
</dbReference>
<dbReference type="PROSITE" id="PS50853">
    <property type="entry name" value="FN3"/>
    <property type="match status" value="1"/>
</dbReference>
<feature type="domain" description="Fibronectin type-III" evidence="2">
    <location>
        <begin position="114"/>
        <end position="204"/>
    </location>
</feature>
<reference evidence="3" key="1">
    <citation type="submission" date="2021-01" db="EMBL/GenBank/DDBJ databases">
        <title>Description of Breznakiella homolactica.</title>
        <authorList>
            <person name="Song Y."/>
            <person name="Brune A."/>
        </authorList>
    </citation>
    <scope>NUCLEOTIDE SEQUENCE</scope>
    <source>
        <strain evidence="3">RmG30</strain>
    </source>
</reference>
<dbReference type="InterPro" id="IPR013378">
    <property type="entry name" value="InlB-like_B-rpt"/>
</dbReference>
<dbReference type="Pfam" id="PF00041">
    <property type="entry name" value="fn3"/>
    <property type="match status" value="1"/>
</dbReference>
<evidence type="ECO:0000256" key="1">
    <source>
        <dbReference type="ARBA" id="ARBA00004196"/>
    </source>
</evidence>
<protein>
    <submittedName>
        <fullName evidence="3">Leucine-rich repeat protein</fullName>
    </submittedName>
</protein>
<dbReference type="Pfam" id="PF13306">
    <property type="entry name" value="LRR_5"/>
    <property type="match status" value="1"/>
</dbReference>
<dbReference type="Gene3D" id="2.60.40.10">
    <property type="entry name" value="Immunoglobulins"/>
    <property type="match status" value="2"/>
</dbReference>
<organism evidence="3 4">
    <name type="scientific">Breznakiella homolactica</name>
    <dbReference type="NCBI Taxonomy" id="2798577"/>
    <lineage>
        <taxon>Bacteria</taxon>
        <taxon>Pseudomonadati</taxon>
        <taxon>Spirochaetota</taxon>
        <taxon>Spirochaetia</taxon>
        <taxon>Spirochaetales</taxon>
        <taxon>Breznakiellaceae</taxon>
        <taxon>Breznakiella</taxon>
    </lineage>
</organism>
<evidence type="ECO:0000313" key="4">
    <source>
        <dbReference type="Proteomes" id="UP000595917"/>
    </source>
</evidence>
<dbReference type="InterPro" id="IPR036116">
    <property type="entry name" value="FN3_sf"/>
</dbReference>
<gene>
    <name evidence="3" type="ORF">JFL75_17300</name>
</gene>
<evidence type="ECO:0000259" key="2">
    <source>
        <dbReference type="PROSITE" id="PS50853"/>
    </source>
</evidence>
<dbReference type="AlphaFoldDB" id="A0A7T7XLW7"/>
<dbReference type="KEGG" id="bhc:JFL75_17300"/>
<accession>A0A7T7XLW7</accession>
<name>A0A7T7XLW7_9SPIR</name>
<dbReference type="CDD" id="cd00063">
    <property type="entry name" value="FN3"/>
    <property type="match status" value="1"/>
</dbReference>